<dbReference type="GeneID" id="27899858"/>
<evidence type="ECO:0000313" key="1">
    <source>
        <dbReference type="EMBL" id="EMF10245.1"/>
    </source>
</evidence>
<dbReference type="AlphaFoldDB" id="M3BU89"/>
<dbReference type="EMBL" id="KB456268">
    <property type="protein sequence ID" value="EMF10245.1"/>
    <property type="molecule type" value="Genomic_DNA"/>
</dbReference>
<proteinExistence type="predicted"/>
<dbReference type="HOGENOM" id="CLU_1723486_0_0_1"/>
<keyword evidence="2" id="KW-1185">Reference proteome</keyword>
<accession>M3BU89</accession>
<dbReference type="Proteomes" id="UP000016931">
    <property type="component" value="Unassembled WGS sequence"/>
</dbReference>
<sequence length="152" mass="16903">MAQRIFRVGGGLPPIAQFDCHTAKTARLQYNGYRTLSCIDHRASSPPPQTQQLLVSGLTLAAKSTSSSNLDRTELRIPLHDSAGSASTDNGTIRRNLNCEELLNSCRRVWWRHVTRPPTSHRAEGMTYKWNHEKSRDGIVFVGSERLAGGEC</sequence>
<evidence type="ECO:0000313" key="2">
    <source>
        <dbReference type="Proteomes" id="UP000016931"/>
    </source>
</evidence>
<reference evidence="1 2" key="1">
    <citation type="journal article" date="2012" name="PLoS Pathog.">
        <title>Diverse lifestyles and strategies of plant pathogenesis encoded in the genomes of eighteen Dothideomycetes fungi.</title>
        <authorList>
            <person name="Ohm R.A."/>
            <person name="Feau N."/>
            <person name="Henrissat B."/>
            <person name="Schoch C.L."/>
            <person name="Horwitz B.A."/>
            <person name="Barry K.W."/>
            <person name="Condon B.J."/>
            <person name="Copeland A.C."/>
            <person name="Dhillon B."/>
            <person name="Glaser F."/>
            <person name="Hesse C.N."/>
            <person name="Kosti I."/>
            <person name="LaButti K."/>
            <person name="Lindquist E.A."/>
            <person name="Lucas S."/>
            <person name="Salamov A.A."/>
            <person name="Bradshaw R.E."/>
            <person name="Ciuffetti L."/>
            <person name="Hamelin R.C."/>
            <person name="Kema G.H.J."/>
            <person name="Lawrence C."/>
            <person name="Scott J.A."/>
            <person name="Spatafora J.W."/>
            <person name="Turgeon B.G."/>
            <person name="de Wit P.J.G.M."/>
            <person name="Zhong S."/>
            <person name="Goodwin S.B."/>
            <person name="Grigoriev I.V."/>
        </authorList>
    </citation>
    <scope>NUCLEOTIDE SEQUENCE [LARGE SCALE GENOMIC DNA]</scope>
    <source>
        <strain evidence="1 2">SO2202</strain>
    </source>
</reference>
<dbReference type="RefSeq" id="XP_016758366.1">
    <property type="nucleotide sequence ID" value="XM_016902721.1"/>
</dbReference>
<name>M3BU89_SPHMS</name>
<gene>
    <name evidence="1" type="ORF">SEPMUDRAFT_135574</name>
</gene>
<protein>
    <submittedName>
        <fullName evidence="1">Uncharacterized protein</fullName>
    </submittedName>
</protein>
<organism evidence="1 2">
    <name type="scientific">Sphaerulina musiva (strain SO2202)</name>
    <name type="common">Poplar stem canker fungus</name>
    <name type="synonym">Septoria musiva</name>
    <dbReference type="NCBI Taxonomy" id="692275"/>
    <lineage>
        <taxon>Eukaryota</taxon>
        <taxon>Fungi</taxon>
        <taxon>Dikarya</taxon>
        <taxon>Ascomycota</taxon>
        <taxon>Pezizomycotina</taxon>
        <taxon>Dothideomycetes</taxon>
        <taxon>Dothideomycetidae</taxon>
        <taxon>Mycosphaerellales</taxon>
        <taxon>Mycosphaerellaceae</taxon>
        <taxon>Sphaerulina</taxon>
    </lineage>
</organism>